<protein>
    <submittedName>
        <fullName evidence="2">Uncharacterized protein</fullName>
    </submittedName>
</protein>
<sequence length="150" mass="16422">MTNPSIKGPCYMPYPSGLATIGTRPAQSSQDAGLSFSPSSAPLPSNDAASVTSNQLVLYRRSVCRARNDENGACTLSAHRDKVCVVAGPAQRQFDEEQEKFLATEKELQFFRMQYAVAFQEKARLRECINACSNEPIDLCPSNSLLLSQL</sequence>
<feature type="compositionally biased region" description="Low complexity" evidence="1">
    <location>
        <begin position="34"/>
        <end position="45"/>
    </location>
</feature>
<reference evidence="2" key="1">
    <citation type="journal article" date="2019" name="Environ. Microbiol.">
        <title>Fungal ecological strategies reflected in gene transcription - a case study of two litter decomposers.</title>
        <authorList>
            <person name="Barbi F."/>
            <person name="Kohler A."/>
            <person name="Barry K."/>
            <person name="Baskaran P."/>
            <person name="Daum C."/>
            <person name="Fauchery L."/>
            <person name="Ihrmark K."/>
            <person name="Kuo A."/>
            <person name="LaButti K."/>
            <person name="Lipzen A."/>
            <person name="Morin E."/>
            <person name="Grigoriev I.V."/>
            <person name="Henrissat B."/>
            <person name="Lindahl B."/>
            <person name="Martin F."/>
        </authorList>
    </citation>
    <scope>NUCLEOTIDE SEQUENCE</scope>
    <source>
        <strain evidence="2">JB14</strain>
    </source>
</reference>
<name>A0A6A4GN68_9AGAR</name>
<accession>A0A6A4GN68</accession>
<organism evidence="2 3">
    <name type="scientific">Gymnopus androsaceus JB14</name>
    <dbReference type="NCBI Taxonomy" id="1447944"/>
    <lineage>
        <taxon>Eukaryota</taxon>
        <taxon>Fungi</taxon>
        <taxon>Dikarya</taxon>
        <taxon>Basidiomycota</taxon>
        <taxon>Agaricomycotina</taxon>
        <taxon>Agaricomycetes</taxon>
        <taxon>Agaricomycetidae</taxon>
        <taxon>Agaricales</taxon>
        <taxon>Marasmiineae</taxon>
        <taxon>Omphalotaceae</taxon>
        <taxon>Gymnopus</taxon>
    </lineage>
</organism>
<proteinExistence type="predicted"/>
<dbReference type="EMBL" id="ML769816">
    <property type="protein sequence ID" value="KAE9387212.1"/>
    <property type="molecule type" value="Genomic_DNA"/>
</dbReference>
<feature type="region of interest" description="Disordered" evidence="1">
    <location>
        <begin position="21"/>
        <end position="48"/>
    </location>
</feature>
<keyword evidence="3" id="KW-1185">Reference proteome</keyword>
<gene>
    <name evidence="2" type="ORF">BT96DRAFT_1005358</name>
</gene>
<evidence type="ECO:0000313" key="3">
    <source>
        <dbReference type="Proteomes" id="UP000799118"/>
    </source>
</evidence>
<dbReference type="Proteomes" id="UP000799118">
    <property type="component" value="Unassembled WGS sequence"/>
</dbReference>
<evidence type="ECO:0000313" key="2">
    <source>
        <dbReference type="EMBL" id="KAE9387212.1"/>
    </source>
</evidence>
<dbReference type="AlphaFoldDB" id="A0A6A4GN68"/>
<evidence type="ECO:0000256" key="1">
    <source>
        <dbReference type="SAM" id="MobiDB-lite"/>
    </source>
</evidence>